<keyword evidence="4 8" id="KW-0689">Ribosomal protein</keyword>
<dbReference type="AlphaFoldDB" id="W4L8K9"/>
<evidence type="ECO:0000256" key="7">
    <source>
        <dbReference type="ARBA" id="ARBA00035496"/>
    </source>
</evidence>
<evidence type="ECO:0000256" key="1">
    <source>
        <dbReference type="ARBA" id="ARBA00007116"/>
    </source>
</evidence>
<evidence type="ECO:0000256" key="5">
    <source>
        <dbReference type="ARBA" id="ARBA00023274"/>
    </source>
</evidence>
<dbReference type="CDD" id="cd00432">
    <property type="entry name" value="Ribosomal_L18_L5e"/>
    <property type="match status" value="1"/>
</dbReference>
<comment type="similarity">
    <text evidence="1">Belongs to the universal ribosomal protein uL18 family.</text>
</comment>
<dbReference type="HOGENOM" id="CLU_098841_0_1_7"/>
<dbReference type="GO" id="GO:0008097">
    <property type="term" value="F:5S rRNA binding"/>
    <property type="evidence" value="ECO:0007669"/>
    <property type="project" value="TreeGrafter"/>
</dbReference>
<dbReference type="FunFam" id="3.30.420.100:FF:000001">
    <property type="entry name" value="50S ribosomal protein L18"/>
    <property type="match status" value="1"/>
</dbReference>
<keyword evidence="5" id="KW-0687">Ribonucleoprotein</keyword>
<protein>
    <recommendedName>
        <fullName evidence="6">Large ribosomal subunit protein uL18</fullName>
    </recommendedName>
    <alternativeName>
        <fullName evidence="7">50S ribosomal protein L18</fullName>
    </alternativeName>
</protein>
<evidence type="ECO:0000256" key="6">
    <source>
        <dbReference type="ARBA" id="ARBA00035197"/>
    </source>
</evidence>
<dbReference type="InterPro" id="IPR004389">
    <property type="entry name" value="Ribosomal_uL18_bac-type"/>
</dbReference>
<reference evidence="8 9" key="1">
    <citation type="journal article" date="2014" name="Nature">
        <title>An environmental bacterial taxon with a large and distinct metabolic repertoire.</title>
        <authorList>
            <person name="Wilson M.C."/>
            <person name="Mori T."/>
            <person name="Ruckert C."/>
            <person name="Uria A.R."/>
            <person name="Helf M.J."/>
            <person name="Takada K."/>
            <person name="Gernert C."/>
            <person name="Steffens U.A."/>
            <person name="Heycke N."/>
            <person name="Schmitt S."/>
            <person name="Rinke C."/>
            <person name="Helfrich E.J."/>
            <person name="Brachmann A.O."/>
            <person name="Gurgui C."/>
            <person name="Wakimoto T."/>
            <person name="Kracht M."/>
            <person name="Crusemann M."/>
            <person name="Hentschel U."/>
            <person name="Abe I."/>
            <person name="Matsunaga S."/>
            <person name="Kalinowski J."/>
            <person name="Takeyama H."/>
            <person name="Piel J."/>
        </authorList>
    </citation>
    <scope>NUCLEOTIDE SEQUENCE [LARGE SCALE GENOMIC DNA]</scope>
    <source>
        <strain evidence="9">TSY2</strain>
    </source>
</reference>
<dbReference type="GO" id="GO:0003735">
    <property type="term" value="F:structural constituent of ribosome"/>
    <property type="evidence" value="ECO:0007669"/>
    <property type="project" value="InterPro"/>
</dbReference>
<dbReference type="SUPFAM" id="SSF53137">
    <property type="entry name" value="Translational machinery components"/>
    <property type="match status" value="1"/>
</dbReference>
<evidence type="ECO:0000313" key="9">
    <source>
        <dbReference type="Proteomes" id="UP000019140"/>
    </source>
</evidence>
<evidence type="ECO:0000256" key="2">
    <source>
        <dbReference type="ARBA" id="ARBA00022730"/>
    </source>
</evidence>
<dbReference type="InterPro" id="IPR005484">
    <property type="entry name" value="Ribosomal_uL18_bac/plant/anim"/>
</dbReference>
<evidence type="ECO:0000256" key="4">
    <source>
        <dbReference type="ARBA" id="ARBA00022980"/>
    </source>
</evidence>
<dbReference type="GO" id="GO:0006412">
    <property type="term" value="P:translation"/>
    <property type="evidence" value="ECO:0007669"/>
    <property type="project" value="InterPro"/>
</dbReference>
<evidence type="ECO:0000256" key="3">
    <source>
        <dbReference type="ARBA" id="ARBA00022884"/>
    </source>
</evidence>
<dbReference type="PANTHER" id="PTHR12899:SF3">
    <property type="entry name" value="LARGE RIBOSOMAL SUBUNIT PROTEIN UL18M"/>
    <property type="match status" value="1"/>
</dbReference>
<dbReference type="EMBL" id="AZHX01002600">
    <property type="protein sequence ID" value="ETW93691.1"/>
    <property type="molecule type" value="Genomic_DNA"/>
</dbReference>
<keyword evidence="9" id="KW-1185">Reference proteome</keyword>
<evidence type="ECO:0000313" key="8">
    <source>
        <dbReference type="EMBL" id="ETW93691.1"/>
    </source>
</evidence>
<keyword evidence="3" id="KW-0694">RNA-binding</keyword>
<dbReference type="PATRIC" id="fig|1429439.4.peg.8356"/>
<dbReference type="PANTHER" id="PTHR12899">
    <property type="entry name" value="39S RIBOSOMAL PROTEIN L18, MITOCHONDRIAL"/>
    <property type="match status" value="1"/>
</dbReference>
<dbReference type="Gene3D" id="3.30.420.100">
    <property type="match status" value="1"/>
</dbReference>
<accession>W4L8K9</accession>
<dbReference type="Pfam" id="PF00861">
    <property type="entry name" value="Ribosomal_L18p"/>
    <property type="match status" value="1"/>
</dbReference>
<feature type="non-terminal residue" evidence="8">
    <location>
        <position position="1"/>
    </location>
</feature>
<dbReference type="Proteomes" id="UP000019140">
    <property type="component" value="Unassembled WGS sequence"/>
</dbReference>
<dbReference type="InterPro" id="IPR057268">
    <property type="entry name" value="Ribosomal_L18"/>
</dbReference>
<dbReference type="NCBIfam" id="TIGR00060">
    <property type="entry name" value="L18_bact"/>
    <property type="match status" value="1"/>
</dbReference>
<comment type="caution">
    <text evidence="8">The sequence shown here is derived from an EMBL/GenBank/DDBJ whole genome shotgun (WGS) entry which is preliminary data.</text>
</comment>
<sequence length="114" mass="12379">VARKRQQRRVRKRLRGTTERPRLTVFRSSSHIYAQIIDDTSNRVLAAASSTGKAFQAVGKSGGNIEGATLIGSMVAEKALAQGIQQVVFDRNGFLYHGRVAAVADAAREKGLKL</sequence>
<organism evidence="8 9">
    <name type="scientific">Candidatus Entotheonella gemina</name>
    <dbReference type="NCBI Taxonomy" id="1429439"/>
    <lineage>
        <taxon>Bacteria</taxon>
        <taxon>Pseudomonadati</taxon>
        <taxon>Nitrospinota/Tectimicrobiota group</taxon>
        <taxon>Candidatus Tectimicrobiota</taxon>
        <taxon>Candidatus Entotheonellia</taxon>
        <taxon>Candidatus Entotheonellales</taxon>
        <taxon>Candidatus Entotheonellaceae</taxon>
        <taxon>Candidatus Entotheonella</taxon>
    </lineage>
</organism>
<keyword evidence="2" id="KW-0699">rRNA-binding</keyword>
<dbReference type="GO" id="GO:0022625">
    <property type="term" value="C:cytosolic large ribosomal subunit"/>
    <property type="evidence" value="ECO:0007669"/>
    <property type="project" value="TreeGrafter"/>
</dbReference>
<name>W4L8K9_9BACT</name>
<dbReference type="HAMAP" id="MF_01337_B">
    <property type="entry name" value="Ribosomal_uL18_B"/>
    <property type="match status" value="1"/>
</dbReference>
<gene>
    <name evidence="8" type="ORF">ETSY2_50980</name>
</gene>
<proteinExistence type="inferred from homology"/>